<evidence type="ECO:0000313" key="1">
    <source>
        <dbReference type="EMBL" id="MDT0305338.1"/>
    </source>
</evidence>
<dbReference type="Proteomes" id="UP001183226">
    <property type="component" value="Unassembled WGS sequence"/>
</dbReference>
<organism evidence="1 2">
    <name type="scientific">Streptomonospora wellingtoniae</name>
    <dbReference type="NCBI Taxonomy" id="3075544"/>
    <lineage>
        <taxon>Bacteria</taxon>
        <taxon>Bacillati</taxon>
        <taxon>Actinomycetota</taxon>
        <taxon>Actinomycetes</taxon>
        <taxon>Streptosporangiales</taxon>
        <taxon>Nocardiopsidaceae</taxon>
        <taxon>Streptomonospora</taxon>
    </lineage>
</organism>
<protein>
    <submittedName>
        <fullName evidence="1">Uncharacterized protein</fullName>
    </submittedName>
</protein>
<reference evidence="2" key="1">
    <citation type="submission" date="2023-07" db="EMBL/GenBank/DDBJ databases">
        <title>30 novel species of actinomycetes from the DSMZ collection.</title>
        <authorList>
            <person name="Nouioui I."/>
        </authorList>
    </citation>
    <scope>NUCLEOTIDE SEQUENCE [LARGE SCALE GENOMIC DNA]</scope>
    <source>
        <strain evidence="2">DSM 45055</strain>
    </source>
</reference>
<accession>A0ABU2L1W7</accession>
<dbReference type="EMBL" id="JAVREK010000084">
    <property type="protein sequence ID" value="MDT0305338.1"/>
    <property type="molecule type" value="Genomic_DNA"/>
</dbReference>
<name>A0ABU2L1W7_9ACTN</name>
<feature type="non-terminal residue" evidence="1">
    <location>
        <position position="89"/>
    </location>
</feature>
<evidence type="ECO:0000313" key="2">
    <source>
        <dbReference type="Proteomes" id="UP001183226"/>
    </source>
</evidence>
<dbReference type="RefSeq" id="WP_311547849.1">
    <property type="nucleotide sequence ID" value="NZ_JAVREK010000084.1"/>
</dbReference>
<comment type="caution">
    <text evidence="1">The sequence shown here is derived from an EMBL/GenBank/DDBJ whole genome shotgun (WGS) entry which is preliminary data.</text>
</comment>
<gene>
    <name evidence="1" type="ORF">RM446_24735</name>
</gene>
<proteinExistence type="predicted"/>
<sequence length="89" mass="10186">MAERLKRIIVRFSNNMIERLCDAEEREGIDRSSLIVSYIYQLVESKTDKFDISYALLDIGKDANVDIGISGQLKSQFQDKIDTINKNQG</sequence>
<keyword evidence="2" id="KW-1185">Reference proteome</keyword>